<feature type="region of interest" description="Disordered" evidence="1">
    <location>
        <begin position="1"/>
        <end position="31"/>
    </location>
</feature>
<name>A0A081KAV0_9GAMM</name>
<evidence type="ECO:0000256" key="1">
    <source>
        <dbReference type="SAM" id="MobiDB-lite"/>
    </source>
</evidence>
<protein>
    <submittedName>
        <fullName evidence="2">Uncharacterized protein</fullName>
    </submittedName>
</protein>
<dbReference type="EMBL" id="JOJP01000001">
    <property type="protein sequence ID" value="KEI71276.1"/>
    <property type="molecule type" value="Genomic_DNA"/>
</dbReference>
<dbReference type="Proteomes" id="UP000027997">
    <property type="component" value="Unassembled WGS sequence"/>
</dbReference>
<reference evidence="2 3" key="1">
    <citation type="submission" date="2014-06" db="EMBL/GenBank/DDBJ databases">
        <title>Whole Genome Sequences of Three Symbiotic Endozoicomonas Bacteria.</title>
        <authorList>
            <person name="Neave M.J."/>
            <person name="Apprill A."/>
            <person name="Voolstra C.R."/>
        </authorList>
    </citation>
    <scope>NUCLEOTIDE SEQUENCE [LARGE SCALE GENOMIC DNA]</scope>
    <source>
        <strain evidence="2 3">DSM 22380</strain>
    </source>
</reference>
<keyword evidence="3" id="KW-1185">Reference proteome</keyword>
<dbReference type="RefSeq" id="WP_020582851.1">
    <property type="nucleotide sequence ID" value="NZ_JOJP01000001.1"/>
</dbReference>
<sequence length="150" mass="16520">MATPTASYQPSITQQTSQSPPQSDEAEQGTCVPTSSSFVFQHGLTTATGQSNYLPQNDFENDDLYSGFFDLDIAQADPTHSLRHTAMKPPGSGAVVEAGKITITPDNCVWQYITRVEVAIKAGNHDEMQSWFTALVKELNDIEEEYENEN</sequence>
<feature type="compositionally biased region" description="Low complexity" evidence="1">
    <location>
        <begin position="7"/>
        <end position="23"/>
    </location>
</feature>
<gene>
    <name evidence="2" type="ORF">GV64_11455</name>
</gene>
<evidence type="ECO:0000313" key="3">
    <source>
        <dbReference type="Proteomes" id="UP000027997"/>
    </source>
</evidence>
<proteinExistence type="predicted"/>
<evidence type="ECO:0000313" key="2">
    <source>
        <dbReference type="EMBL" id="KEI71276.1"/>
    </source>
</evidence>
<dbReference type="AlphaFoldDB" id="A0A081KAV0"/>
<organism evidence="2 3">
    <name type="scientific">Endozoicomonas elysicola</name>
    <dbReference type="NCBI Taxonomy" id="305900"/>
    <lineage>
        <taxon>Bacteria</taxon>
        <taxon>Pseudomonadati</taxon>
        <taxon>Pseudomonadota</taxon>
        <taxon>Gammaproteobacteria</taxon>
        <taxon>Oceanospirillales</taxon>
        <taxon>Endozoicomonadaceae</taxon>
        <taxon>Endozoicomonas</taxon>
    </lineage>
</organism>
<accession>A0A081KAV0</accession>
<comment type="caution">
    <text evidence="2">The sequence shown here is derived from an EMBL/GenBank/DDBJ whole genome shotgun (WGS) entry which is preliminary data.</text>
</comment>